<accession>A0A316AIU7</accession>
<dbReference type="InterPro" id="IPR043906">
    <property type="entry name" value="Gfo/Idh/MocA_OxRdtase_bact_C"/>
</dbReference>
<organism evidence="3 4">
    <name type="scientific">Dyadobacter jejuensis</name>
    <dbReference type="NCBI Taxonomy" id="1082580"/>
    <lineage>
        <taxon>Bacteria</taxon>
        <taxon>Pseudomonadati</taxon>
        <taxon>Bacteroidota</taxon>
        <taxon>Cytophagia</taxon>
        <taxon>Cytophagales</taxon>
        <taxon>Spirosomataceae</taxon>
        <taxon>Dyadobacter</taxon>
    </lineage>
</organism>
<feature type="domain" description="Gfo/Idh/MocA-like oxidoreductase N-terminal" evidence="1">
    <location>
        <begin position="49"/>
        <end position="165"/>
    </location>
</feature>
<feature type="domain" description="Gfo/Idh/MocA-like oxidoreductase bacterial type C-terminal" evidence="2">
    <location>
        <begin position="209"/>
        <end position="279"/>
    </location>
</feature>
<dbReference type="Proteomes" id="UP000245880">
    <property type="component" value="Unassembled WGS sequence"/>
</dbReference>
<dbReference type="PROSITE" id="PS51318">
    <property type="entry name" value="TAT"/>
    <property type="match status" value="1"/>
</dbReference>
<dbReference type="Pfam" id="PF19051">
    <property type="entry name" value="GFO_IDH_MocA_C2"/>
    <property type="match status" value="1"/>
</dbReference>
<keyword evidence="4" id="KW-1185">Reference proteome</keyword>
<protein>
    <submittedName>
        <fullName evidence="3">Oxidoreductase family protein</fullName>
    </submittedName>
</protein>
<dbReference type="PANTHER" id="PTHR43818">
    <property type="entry name" value="BCDNA.GH03377"/>
    <property type="match status" value="1"/>
</dbReference>
<dbReference type="PANTHER" id="PTHR43818:SF10">
    <property type="entry name" value="NADH-DEPENDENT DEHYDROGENASE-RELATED"/>
    <property type="match status" value="1"/>
</dbReference>
<dbReference type="SUPFAM" id="SSF51735">
    <property type="entry name" value="NAD(P)-binding Rossmann-fold domains"/>
    <property type="match status" value="1"/>
</dbReference>
<dbReference type="InterPro" id="IPR000683">
    <property type="entry name" value="Gfo/Idh/MocA-like_OxRdtase_N"/>
</dbReference>
<dbReference type="InterPro" id="IPR006311">
    <property type="entry name" value="TAT_signal"/>
</dbReference>
<sequence length="459" mass="51047">MKDPKPTVSKAASRRNFLKNTAVAATSFYILPRHVLGGPGFVAPSDKLNIAGVGVARMGRSNLKALSSENIVALCDVDFAYASPTFEEYPKAKQFKDYRVMLETMHKDIDAVMIATPDHTHATIAMEALRYKKHLYVQKPLTYTVHEARELAKAAKKAKVVTSMGNQGHSSDDARKINEWIWDGAIGDVHTVYAWTNRPSWPQGMPRPTEAMAIPTTLDWDLFSGPAPLRAYHSAYHPWNWRGFSDYGIGALGDMGAHLLDHPNWALDLGAPISVEASCTPWGGTKEDPNVTYPLATQVTYQFAARGKRPPVTLIWCDGGILPAHPDELPAEELMNRGGGVMMVGDKGKLIHGTYGSKPRLLPDTRMAEYKQPTPTIPRIATSHEMDWVRCCKDGKEQPLSNFDYSGPLTEMMLLGVLASRFIGKKLFWNSQEMKFTNAPEANQFVTREYRRGWELGTV</sequence>
<evidence type="ECO:0000259" key="1">
    <source>
        <dbReference type="Pfam" id="PF01408"/>
    </source>
</evidence>
<comment type="caution">
    <text evidence="3">The sequence shown here is derived from an EMBL/GenBank/DDBJ whole genome shotgun (WGS) entry which is preliminary data.</text>
</comment>
<evidence type="ECO:0000313" key="4">
    <source>
        <dbReference type="Proteomes" id="UP000245880"/>
    </source>
</evidence>
<reference evidence="3 4" key="1">
    <citation type="submission" date="2018-03" db="EMBL/GenBank/DDBJ databases">
        <title>Genomic Encyclopedia of Archaeal and Bacterial Type Strains, Phase II (KMG-II): from individual species to whole genera.</title>
        <authorList>
            <person name="Goeker M."/>
        </authorList>
    </citation>
    <scope>NUCLEOTIDE SEQUENCE [LARGE SCALE GENOMIC DNA]</scope>
    <source>
        <strain evidence="3 4">DSM 100346</strain>
    </source>
</reference>
<name>A0A316AIU7_9BACT</name>
<dbReference type="SUPFAM" id="SSF55347">
    <property type="entry name" value="Glyceraldehyde-3-phosphate dehydrogenase-like, C-terminal domain"/>
    <property type="match status" value="1"/>
</dbReference>
<dbReference type="OrthoDB" id="9763611at2"/>
<dbReference type="Gene3D" id="3.40.50.720">
    <property type="entry name" value="NAD(P)-binding Rossmann-like Domain"/>
    <property type="match status" value="1"/>
</dbReference>
<dbReference type="AlphaFoldDB" id="A0A316AIU7"/>
<dbReference type="Pfam" id="PF01408">
    <property type="entry name" value="GFO_IDH_MocA"/>
    <property type="match status" value="1"/>
</dbReference>
<dbReference type="GO" id="GO:0000166">
    <property type="term" value="F:nucleotide binding"/>
    <property type="evidence" value="ECO:0007669"/>
    <property type="project" value="InterPro"/>
</dbReference>
<gene>
    <name evidence="3" type="ORF">CLV98_1093</name>
</gene>
<evidence type="ECO:0000313" key="3">
    <source>
        <dbReference type="EMBL" id="PWJ56894.1"/>
    </source>
</evidence>
<dbReference type="InterPro" id="IPR050463">
    <property type="entry name" value="Gfo/Idh/MocA_oxidrdct_glycsds"/>
</dbReference>
<dbReference type="RefSeq" id="WP_109675684.1">
    <property type="nucleotide sequence ID" value="NZ_QGDT01000009.1"/>
</dbReference>
<dbReference type="EMBL" id="QGDT01000009">
    <property type="protein sequence ID" value="PWJ56894.1"/>
    <property type="molecule type" value="Genomic_DNA"/>
</dbReference>
<dbReference type="Gene3D" id="3.30.360.10">
    <property type="entry name" value="Dihydrodipicolinate Reductase, domain 2"/>
    <property type="match status" value="1"/>
</dbReference>
<dbReference type="InterPro" id="IPR036291">
    <property type="entry name" value="NAD(P)-bd_dom_sf"/>
</dbReference>
<proteinExistence type="predicted"/>
<evidence type="ECO:0000259" key="2">
    <source>
        <dbReference type="Pfam" id="PF19051"/>
    </source>
</evidence>